<keyword evidence="1" id="KW-1133">Transmembrane helix</keyword>
<keyword evidence="4" id="KW-1185">Reference proteome</keyword>
<reference evidence="3 4" key="1">
    <citation type="submission" date="2017-07" db="EMBL/GenBank/DDBJ databases">
        <title>The complete genome sequence of Bacillus mesonae strain H20-5, an efficient strain improving plant abiotic stress resistance.</title>
        <authorList>
            <person name="Kim S.Y."/>
            <person name="Song H."/>
            <person name="Sang M.K."/>
            <person name="Weon H.-Y."/>
            <person name="Song J."/>
        </authorList>
    </citation>
    <scope>NUCLEOTIDE SEQUENCE [LARGE SCALE GENOMIC DNA]</scope>
    <source>
        <strain evidence="3 4">H20-5</strain>
    </source>
</reference>
<dbReference type="RefSeq" id="WP_127489586.1">
    <property type="nucleotide sequence ID" value="NZ_CP022572.1"/>
</dbReference>
<proteinExistence type="predicted"/>
<name>A0A3T0I5Z2_9BACI</name>
<dbReference type="InterPro" id="IPR042274">
    <property type="entry name" value="YycH/YycI_2"/>
</dbReference>
<keyword evidence="1" id="KW-0812">Transmembrane</keyword>
<dbReference type="KEGG" id="nmk:CHR53_27975"/>
<feature type="transmembrane region" description="Helical" evidence="1">
    <location>
        <begin position="9"/>
        <end position="26"/>
    </location>
</feature>
<dbReference type="Gene3D" id="3.10.450.310">
    <property type="match status" value="1"/>
</dbReference>
<organism evidence="3 4">
    <name type="scientific">Neobacillus mesonae</name>
    <dbReference type="NCBI Taxonomy" id="1193713"/>
    <lineage>
        <taxon>Bacteria</taxon>
        <taxon>Bacillati</taxon>
        <taxon>Bacillota</taxon>
        <taxon>Bacilli</taxon>
        <taxon>Bacillales</taxon>
        <taxon>Bacillaceae</taxon>
        <taxon>Neobacillus</taxon>
    </lineage>
</organism>
<evidence type="ECO:0000313" key="3">
    <source>
        <dbReference type="EMBL" id="AZU64759.1"/>
    </source>
</evidence>
<dbReference type="CDD" id="cd15787">
    <property type="entry name" value="YycH_N"/>
    <property type="match status" value="1"/>
</dbReference>
<dbReference type="Pfam" id="PF07435">
    <property type="entry name" value="YycH"/>
    <property type="match status" value="1"/>
</dbReference>
<dbReference type="STRING" id="1193713.GCA_001636315_02518"/>
<dbReference type="InterPro" id="IPR009996">
    <property type="entry name" value="YycH"/>
</dbReference>
<evidence type="ECO:0000259" key="2">
    <source>
        <dbReference type="Pfam" id="PF07435"/>
    </source>
</evidence>
<keyword evidence="1" id="KW-0472">Membrane</keyword>
<sequence>MRYETIKSIILTFLVAVSILLTWNLWTYQPNYESMGSNNNTLKEVTVSEKQEVQKIIRPDQVLFHINERHYGTTNSAELEQIIKEISKWSIFDLKNFTNKVENYNDLVHGSGNAEIVFPVDVPIELYRSVINIEGRKIPSFNFDRIIVNVGNSGKENGIVYFVSTGNQQVYVAHISAANLNAFNKNFFKGGSQYPRYFAYKATSKRTIFLPEEETKMSTYKYWPITLDSEDFKKALFDDPSFVQKSVLTNGEEYTNDSSKLTINYDKNMLSYVNPTTEDNSVEKSYDLVKRSIDFVNEHGGWSDEYRYVAKDEYKRSVTFRLYSKDGYPVFNNLGMSEIYEVWGGNKINKYIRPNIALELKLTTEAKSVTQPSGYTALEFLQNKRNFKPELLEQMVLGYRMERDADESRLILLEPAWFYRYDNKWGLITLEDLGGPAHGLE</sequence>
<dbReference type="Gene3D" id="3.30.310.160">
    <property type="entry name" value="YycH protein, domain 2"/>
    <property type="match status" value="1"/>
</dbReference>
<dbReference type="OrthoDB" id="2382185at2"/>
<gene>
    <name evidence="3" type="ORF">CHR53_27975</name>
</gene>
<dbReference type="Proteomes" id="UP000282892">
    <property type="component" value="Chromosome"/>
</dbReference>
<evidence type="ECO:0000313" key="4">
    <source>
        <dbReference type="Proteomes" id="UP000282892"/>
    </source>
</evidence>
<protein>
    <recommendedName>
        <fullName evidence="2">Regulatory protein YycH domain-containing protein</fullName>
    </recommendedName>
</protein>
<dbReference type="EMBL" id="CP022572">
    <property type="protein sequence ID" value="AZU64759.1"/>
    <property type="molecule type" value="Genomic_DNA"/>
</dbReference>
<accession>A0A3T0I5Z2</accession>
<feature type="domain" description="Regulatory protein YycH" evidence="2">
    <location>
        <begin position="4"/>
        <end position="440"/>
    </location>
</feature>
<dbReference type="AlphaFoldDB" id="A0A3T0I5Z2"/>
<evidence type="ECO:0000256" key="1">
    <source>
        <dbReference type="SAM" id="Phobius"/>
    </source>
</evidence>